<dbReference type="GeneID" id="18126295"/>
<accession>V9P594</accession>
<dbReference type="OrthoDB" id="994699at2759"/>
<organism evidence="1">
    <name type="scientific">Salvia miltiorrhiza</name>
    <name type="common">Chinese sage</name>
    <dbReference type="NCBI Taxonomy" id="226208"/>
    <lineage>
        <taxon>Eukaryota</taxon>
        <taxon>Viridiplantae</taxon>
        <taxon>Streptophyta</taxon>
        <taxon>Embryophyta</taxon>
        <taxon>Tracheophyta</taxon>
        <taxon>Spermatophyta</taxon>
        <taxon>Magnoliopsida</taxon>
        <taxon>eudicotyledons</taxon>
        <taxon>Gunneridae</taxon>
        <taxon>Pentapetalae</taxon>
        <taxon>asterids</taxon>
        <taxon>lamiids</taxon>
        <taxon>Lamiales</taxon>
        <taxon>Lamiaceae</taxon>
        <taxon>Nepetoideae</taxon>
        <taxon>Mentheae</taxon>
        <taxon>Salviinae</taxon>
        <taxon>Salvia</taxon>
        <taxon>Salvia incertae sedis</taxon>
    </lineage>
</organism>
<dbReference type="AlphaFoldDB" id="V9P594"/>
<keyword evidence="1" id="KW-0496">Mitochondrion</keyword>
<sequence length="196" mass="22101">MDFLKLARVMGIGGNHQLYNVLGGSNKLSVGFFIAELDLLSIMQKMHNLKIFQYGSNIPIIDVDNNQLIDTDLPTISDYNSPISSSDFIKVSISGSEVSSGSSTHSEPLHPSIPVEIETLHSTIVHKMEFFLEEREIQMPDHWSTYELLKEHVINNEALFYDISFLNDMIADLSVAQNPGWVEATIDMIHLINYVF</sequence>
<evidence type="ECO:0000313" key="1">
    <source>
        <dbReference type="EMBL" id="AGU16563.1"/>
    </source>
</evidence>
<gene>
    <name evidence="1" type="primary">orf196</name>
    <name evidence="1" type="ORF">Salmi_Mp030</name>
</gene>
<geneLocation type="mitochondrion" evidence="1"/>
<dbReference type="RefSeq" id="YP_008992296.1">
    <property type="nucleotide sequence ID" value="NC_023209.1"/>
</dbReference>
<dbReference type="KEGG" id="smil:18126295"/>
<reference evidence="1" key="1">
    <citation type="submission" date="2013-05" db="EMBL/GenBank/DDBJ databases">
        <title>The Mitochondrial Genome of the medicinal plant Salvia miltiorrhiza.</title>
        <authorList>
            <person name="Qian J."/>
        </authorList>
    </citation>
    <scope>NUCLEOTIDE SEQUENCE</scope>
</reference>
<proteinExistence type="predicted"/>
<dbReference type="EMBL" id="KF177345">
    <property type="protein sequence ID" value="AGU16563.1"/>
    <property type="molecule type" value="Genomic_DNA"/>
</dbReference>
<name>V9P594_SALMI</name>
<protein>
    <submittedName>
        <fullName evidence="1">Uncharacterized protein</fullName>
    </submittedName>
</protein>